<dbReference type="Gene3D" id="3.40.1690.10">
    <property type="entry name" value="secretion proteins EscU"/>
    <property type="match status" value="1"/>
</dbReference>
<evidence type="ECO:0000256" key="5">
    <source>
        <dbReference type="ARBA" id="ARBA00022475"/>
    </source>
</evidence>
<comment type="caution">
    <text evidence="14">The sequence shown here is derived from an EMBL/GenBank/DDBJ whole genome shotgun (WGS) entry which is preliminary data.</text>
</comment>
<keyword evidence="7" id="KW-1005">Bacterial flagellum biogenesis</keyword>
<evidence type="ECO:0000256" key="7">
    <source>
        <dbReference type="ARBA" id="ARBA00022795"/>
    </source>
</evidence>
<comment type="subcellular location">
    <subcellularLocation>
        <location evidence="1">Cell membrane</location>
        <topology evidence="1">Multi-pass membrane protein</topology>
    </subcellularLocation>
</comment>
<dbReference type="PANTHER" id="PTHR30531:SF12">
    <property type="entry name" value="FLAGELLAR BIOSYNTHETIC PROTEIN FLHB"/>
    <property type="match status" value="1"/>
</dbReference>
<evidence type="ECO:0000256" key="9">
    <source>
        <dbReference type="ARBA" id="ARBA00022989"/>
    </source>
</evidence>
<dbReference type="SUPFAM" id="SSF160544">
    <property type="entry name" value="EscU C-terminal domain-like"/>
    <property type="match status" value="1"/>
</dbReference>
<dbReference type="InterPro" id="IPR006135">
    <property type="entry name" value="T3SS_substrate_exporter"/>
</dbReference>
<dbReference type="Proteomes" id="UP000301751">
    <property type="component" value="Unassembled WGS sequence"/>
</dbReference>
<dbReference type="RefSeq" id="WP_137735625.1">
    <property type="nucleotide sequence ID" value="NZ_BJCL01000022.1"/>
</dbReference>
<evidence type="ECO:0000313" key="14">
    <source>
        <dbReference type="EMBL" id="GCL65921.1"/>
    </source>
</evidence>
<dbReference type="GO" id="GO:0044781">
    <property type="term" value="P:bacterial-type flagellum organization"/>
    <property type="evidence" value="ECO:0007669"/>
    <property type="project" value="UniProtKB-KW"/>
</dbReference>
<gene>
    <name evidence="14" type="primary">flhB</name>
    <name evidence="14" type="ORF">AQPW35_50020</name>
</gene>
<sequence length="381" mass="41084">MADAQERNLPASEKKIRKARREGQVARSRDLAHLLVVGGGGALLVVALPQLADWSARLLASGLRFDLQALSQADAMTRHLGMLTWAWMVVLLPLGALGILLVVGAALASGGWNFTWQPLAPNFGKLNPLTGLGRMVSGQHLGDLAKACLLALLLGVAGGLWLWLHLGQFHDALAMPLPTALAHTGGALLDGLMLLVIVLAVFAAIDVPLQRRMLANRLKMSHQEAKQEHKEAEGNVEMKGRIKSRMREMSRKRMLAAVPKADLVVMNPTHYAVALKYDEGRMAAPKVVAKGADLLALKIRDLAREHKVPVLQAAPLARALYAHSEVDHEIPARLFSAVAQVLAYVYQLRAAMAGRAAMPHDLPPIVVPPDLDPHTAEPAPV</sequence>
<comment type="function">
    <text evidence="12">Required for formation of the rod structure in the basal body of the flagellar apparatus. Together with FliI and FliH, may constitute the export apparatus of flagellin.</text>
</comment>
<organism evidence="14 15">
    <name type="scientific">Pseudaquabacterium pictum</name>
    <dbReference type="NCBI Taxonomy" id="2315236"/>
    <lineage>
        <taxon>Bacteria</taxon>
        <taxon>Pseudomonadati</taxon>
        <taxon>Pseudomonadota</taxon>
        <taxon>Betaproteobacteria</taxon>
        <taxon>Burkholderiales</taxon>
        <taxon>Sphaerotilaceae</taxon>
        <taxon>Pseudaquabacterium</taxon>
    </lineage>
</organism>
<protein>
    <recommendedName>
        <fullName evidence="3">Flagellar biosynthetic protein FlhB</fullName>
    </recommendedName>
</protein>
<keyword evidence="4" id="KW-0813">Transport</keyword>
<evidence type="ECO:0000256" key="10">
    <source>
        <dbReference type="ARBA" id="ARBA00023136"/>
    </source>
</evidence>
<dbReference type="GO" id="GO:0005886">
    <property type="term" value="C:plasma membrane"/>
    <property type="evidence" value="ECO:0007669"/>
    <property type="project" value="UniProtKB-SubCell"/>
</dbReference>
<evidence type="ECO:0000256" key="4">
    <source>
        <dbReference type="ARBA" id="ARBA00022448"/>
    </source>
</evidence>
<dbReference type="InterPro" id="IPR029025">
    <property type="entry name" value="T3SS_substrate_exporter_C"/>
</dbReference>
<keyword evidence="14" id="KW-0969">Cilium</keyword>
<feature type="transmembrane region" description="Helical" evidence="13">
    <location>
        <begin position="186"/>
        <end position="209"/>
    </location>
</feature>
<dbReference type="FunFam" id="3.40.1690.10:FF:000001">
    <property type="entry name" value="Flagellar biosynthetic protein FlhB"/>
    <property type="match status" value="1"/>
</dbReference>
<name>A0A480AX06_9BURK</name>
<evidence type="ECO:0000256" key="1">
    <source>
        <dbReference type="ARBA" id="ARBA00004651"/>
    </source>
</evidence>
<feature type="transmembrane region" description="Helical" evidence="13">
    <location>
        <begin position="144"/>
        <end position="166"/>
    </location>
</feature>
<dbReference type="GO" id="GO:0009306">
    <property type="term" value="P:protein secretion"/>
    <property type="evidence" value="ECO:0007669"/>
    <property type="project" value="InterPro"/>
</dbReference>
<dbReference type="PRINTS" id="PR00950">
    <property type="entry name" value="TYPE3IMSPROT"/>
</dbReference>
<evidence type="ECO:0000256" key="12">
    <source>
        <dbReference type="ARBA" id="ARBA00025078"/>
    </source>
</evidence>
<reference evidence="15" key="1">
    <citation type="submission" date="2019-03" db="EMBL/GenBank/DDBJ databases">
        <title>Aquabacterium pictum sp.nov., the first bacteriochlorophyll a-containing freshwater bacterium in the genus Aquabacterium of the class Betaproteobacteria.</title>
        <authorList>
            <person name="Hirose S."/>
            <person name="Tank M."/>
            <person name="Hara E."/>
            <person name="Tamaki H."/>
            <person name="Takaichi S."/>
            <person name="Haruta S."/>
            <person name="Hanada S."/>
        </authorList>
    </citation>
    <scope>NUCLEOTIDE SEQUENCE [LARGE SCALE GENOMIC DNA]</scope>
    <source>
        <strain evidence="15">W35</strain>
    </source>
</reference>
<keyword evidence="14" id="KW-0282">Flagellum</keyword>
<keyword evidence="5" id="KW-1003">Cell membrane</keyword>
<evidence type="ECO:0000256" key="8">
    <source>
        <dbReference type="ARBA" id="ARBA00022927"/>
    </source>
</evidence>
<dbReference type="Pfam" id="PF01312">
    <property type="entry name" value="Bac_export_2"/>
    <property type="match status" value="1"/>
</dbReference>
<feature type="transmembrane region" description="Helical" evidence="13">
    <location>
        <begin position="85"/>
        <end position="108"/>
    </location>
</feature>
<evidence type="ECO:0000256" key="11">
    <source>
        <dbReference type="ARBA" id="ARBA00023225"/>
    </source>
</evidence>
<evidence type="ECO:0000256" key="3">
    <source>
        <dbReference type="ARBA" id="ARBA00021622"/>
    </source>
</evidence>
<keyword evidence="11" id="KW-1006">Bacterial flagellum protein export</keyword>
<dbReference type="OrthoDB" id="9807950at2"/>
<proteinExistence type="inferred from homology"/>
<dbReference type="EMBL" id="BJCL01000022">
    <property type="protein sequence ID" value="GCL65921.1"/>
    <property type="molecule type" value="Genomic_DNA"/>
</dbReference>
<accession>A0A480AX06</accession>
<evidence type="ECO:0000313" key="15">
    <source>
        <dbReference type="Proteomes" id="UP000301751"/>
    </source>
</evidence>
<keyword evidence="15" id="KW-1185">Reference proteome</keyword>
<keyword evidence="6 13" id="KW-0812">Transmembrane</keyword>
<dbReference type="AlphaFoldDB" id="A0A480AX06"/>
<keyword evidence="10 13" id="KW-0472">Membrane</keyword>
<keyword evidence="9 13" id="KW-1133">Transmembrane helix</keyword>
<feature type="transmembrane region" description="Helical" evidence="13">
    <location>
        <begin position="31"/>
        <end position="52"/>
    </location>
</feature>
<keyword evidence="14" id="KW-0966">Cell projection</keyword>
<comment type="similarity">
    <text evidence="2">Belongs to the type III secretion exporter family.</text>
</comment>
<keyword evidence="8" id="KW-0653">Protein transport</keyword>
<dbReference type="PANTHER" id="PTHR30531">
    <property type="entry name" value="FLAGELLAR BIOSYNTHETIC PROTEIN FLHB"/>
    <property type="match status" value="1"/>
</dbReference>
<evidence type="ECO:0000256" key="2">
    <source>
        <dbReference type="ARBA" id="ARBA00010690"/>
    </source>
</evidence>
<evidence type="ECO:0000256" key="6">
    <source>
        <dbReference type="ARBA" id="ARBA00022692"/>
    </source>
</evidence>
<evidence type="ECO:0000256" key="13">
    <source>
        <dbReference type="SAM" id="Phobius"/>
    </source>
</evidence>